<sequence>MDRLVAWIQHELHLHAVVYQEKHSHGHLLRGNSEGKTLELLVVSSGHVWVKKPAERSWNTTGIYVPDRVLS</sequence>
<keyword evidence="2" id="KW-1185">Reference proteome</keyword>
<name>A0A7X0SPS1_9BACL</name>
<comment type="caution">
    <text evidence="1">The sequence shown here is derived from an EMBL/GenBank/DDBJ whole genome shotgun (WGS) entry which is preliminary data.</text>
</comment>
<proteinExistence type="predicted"/>
<accession>A0A7X0SPS1</accession>
<dbReference type="Proteomes" id="UP000564644">
    <property type="component" value="Unassembled WGS sequence"/>
</dbReference>
<dbReference type="EMBL" id="JACJVO010000021">
    <property type="protein sequence ID" value="MBB6732779.1"/>
    <property type="molecule type" value="Genomic_DNA"/>
</dbReference>
<dbReference type="AlphaFoldDB" id="A0A7X0SPS1"/>
<evidence type="ECO:0000313" key="1">
    <source>
        <dbReference type="EMBL" id="MBB6732779.1"/>
    </source>
</evidence>
<organism evidence="1 2">
    <name type="scientific">Cohnella zeiphila</name>
    <dbReference type="NCBI Taxonomy" id="2761120"/>
    <lineage>
        <taxon>Bacteria</taxon>
        <taxon>Bacillati</taxon>
        <taxon>Bacillota</taxon>
        <taxon>Bacilli</taxon>
        <taxon>Bacillales</taxon>
        <taxon>Paenibacillaceae</taxon>
        <taxon>Cohnella</taxon>
    </lineage>
</organism>
<evidence type="ECO:0000313" key="2">
    <source>
        <dbReference type="Proteomes" id="UP000564644"/>
    </source>
</evidence>
<dbReference type="RefSeq" id="WP_185130433.1">
    <property type="nucleotide sequence ID" value="NZ_JACJVO010000021.1"/>
</dbReference>
<protein>
    <submittedName>
        <fullName evidence="1">Uncharacterized protein</fullName>
    </submittedName>
</protein>
<reference evidence="1 2" key="1">
    <citation type="submission" date="2020-08" db="EMBL/GenBank/DDBJ databases">
        <title>Cohnella phylogeny.</title>
        <authorList>
            <person name="Dunlap C."/>
        </authorList>
    </citation>
    <scope>NUCLEOTIDE SEQUENCE [LARGE SCALE GENOMIC DNA]</scope>
    <source>
        <strain evidence="1 2">CBP 2801</strain>
    </source>
</reference>
<gene>
    <name evidence="1" type="ORF">H7C18_17845</name>
</gene>